<dbReference type="RefSeq" id="WP_143848691.1">
    <property type="nucleotide sequence ID" value="NZ_VLXZ01000005.1"/>
</dbReference>
<keyword evidence="2" id="KW-1185">Reference proteome</keyword>
<protein>
    <submittedName>
        <fullName evidence="1">Uncharacterized protein</fullName>
    </submittedName>
</protein>
<name>A0A553ZZC7_9BACI</name>
<reference evidence="1 2" key="1">
    <citation type="submission" date="2019-07" db="EMBL/GenBank/DDBJ databases">
        <authorList>
            <person name="Park Y.J."/>
            <person name="Jeong S.E."/>
            <person name="Jung H.S."/>
        </authorList>
    </citation>
    <scope>NUCLEOTIDE SEQUENCE [LARGE SCALE GENOMIC DNA]</scope>
    <source>
        <strain evidence="2">P16(2019)</strain>
    </source>
</reference>
<organism evidence="1 2">
    <name type="scientific">Alkalicoccobacillus porphyridii</name>
    <dbReference type="NCBI Taxonomy" id="2597270"/>
    <lineage>
        <taxon>Bacteria</taxon>
        <taxon>Bacillati</taxon>
        <taxon>Bacillota</taxon>
        <taxon>Bacilli</taxon>
        <taxon>Bacillales</taxon>
        <taxon>Bacillaceae</taxon>
        <taxon>Alkalicoccobacillus</taxon>
    </lineage>
</organism>
<evidence type="ECO:0000313" key="2">
    <source>
        <dbReference type="Proteomes" id="UP000318521"/>
    </source>
</evidence>
<proteinExistence type="predicted"/>
<evidence type="ECO:0000313" key="1">
    <source>
        <dbReference type="EMBL" id="TSB46798.1"/>
    </source>
</evidence>
<accession>A0A553ZZC7</accession>
<sequence length="71" mass="8253">MKTRTKAAVCGLIFLVMLACGWISDHAIMEKRNEQRRGLQIQGELGGFYEDEFAPREYIKIRPKLNKKEQP</sequence>
<dbReference type="AlphaFoldDB" id="A0A553ZZC7"/>
<dbReference type="Proteomes" id="UP000318521">
    <property type="component" value="Unassembled WGS sequence"/>
</dbReference>
<dbReference type="EMBL" id="VLXZ01000005">
    <property type="protein sequence ID" value="TSB46798.1"/>
    <property type="molecule type" value="Genomic_DNA"/>
</dbReference>
<dbReference type="PROSITE" id="PS51257">
    <property type="entry name" value="PROKAR_LIPOPROTEIN"/>
    <property type="match status" value="1"/>
</dbReference>
<comment type="caution">
    <text evidence="1">The sequence shown here is derived from an EMBL/GenBank/DDBJ whole genome shotgun (WGS) entry which is preliminary data.</text>
</comment>
<gene>
    <name evidence="1" type="ORF">FN960_10670</name>
</gene>